<dbReference type="InterPro" id="IPR029052">
    <property type="entry name" value="Metallo-depent_PP-like"/>
</dbReference>
<sequence length="329" mass="37006" precursor="true">MTRPALLLALMLSCVVTVPSILFAGETDESFSIVLLPDTQNYSEKFPDTYTQQTVWIRQNKETENIKFVIHLGDVVQTAAVEEQWVNAHKSMRLLDGILPYSMVPGNHDQVNEGGGPTRNTTLYNKYFGPDRFELESWYGGNFEDKNDNNYVFFEAAGIKFMVISLEFCPRNEVLRWAGNVAKKHPDHQVIMATHSYLRSDGRDTGNVKSYGLSGNTGEELWEKFVSKHPNVFMVVCGHIGASYNQTSTNEAGKPVHEILVDYQNLENGGDGWLRVLEFTPSENKVRAKTYSPVVNDFKTEGAHQYELDFEMTRAPVAPEKEAAAPAIP</sequence>
<dbReference type="InterPro" id="IPR051918">
    <property type="entry name" value="STPP_CPPED1"/>
</dbReference>
<protein>
    <recommendedName>
        <fullName evidence="2">Calcineurin-like phosphoesterase domain-containing protein</fullName>
    </recommendedName>
</protein>
<evidence type="ECO:0000259" key="2">
    <source>
        <dbReference type="Pfam" id="PF00149"/>
    </source>
</evidence>
<proteinExistence type="predicted"/>
<dbReference type="PANTHER" id="PTHR43143">
    <property type="entry name" value="METALLOPHOSPHOESTERASE, CALCINEURIN SUPERFAMILY"/>
    <property type="match status" value="1"/>
</dbReference>
<dbReference type="Proteomes" id="UP000317178">
    <property type="component" value="Chromosome"/>
</dbReference>
<dbReference type="OrthoDB" id="9772095at2"/>
<dbReference type="Pfam" id="PF00149">
    <property type="entry name" value="Metallophos"/>
    <property type="match status" value="1"/>
</dbReference>
<evidence type="ECO:0000256" key="1">
    <source>
        <dbReference type="SAM" id="SignalP"/>
    </source>
</evidence>
<dbReference type="RefSeq" id="WP_144993794.1">
    <property type="nucleotide sequence ID" value="NZ_CP036281.1"/>
</dbReference>
<name>A0A518CJ88_9PLAN</name>
<dbReference type="InterPro" id="IPR004843">
    <property type="entry name" value="Calcineurin-like_PHP"/>
</dbReference>
<dbReference type="SUPFAM" id="SSF56300">
    <property type="entry name" value="Metallo-dependent phosphatases"/>
    <property type="match status" value="1"/>
</dbReference>
<evidence type="ECO:0000313" key="4">
    <source>
        <dbReference type="Proteomes" id="UP000317178"/>
    </source>
</evidence>
<gene>
    <name evidence="3" type="ORF">Pla110_10070</name>
</gene>
<dbReference type="PANTHER" id="PTHR43143:SF5">
    <property type="entry name" value="SECRETED PROTEIN"/>
    <property type="match status" value="1"/>
</dbReference>
<accession>A0A518CJ88</accession>
<organism evidence="3 4">
    <name type="scientific">Polystyrenella longa</name>
    <dbReference type="NCBI Taxonomy" id="2528007"/>
    <lineage>
        <taxon>Bacteria</taxon>
        <taxon>Pseudomonadati</taxon>
        <taxon>Planctomycetota</taxon>
        <taxon>Planctomycetia</taxon>
        <taxon>Planctomycetales</taxon>
        <taxon>Planctomycetaceae</taxon>
        <taxon>Polystyrenella</taxon>
    </lineage>
</organism>
<keyword evidence="4" id="KW-1185">Reference proteome</keyword>
<dbReference type="EMBL" id="CP036281">
    <property type="protein sequence ID" value="QDU79299.1"/>
    <property type="molecule type" value="Genomic_DNA"/>
</dbReference>
<evidence type="ECO:0000313" key="3">
    <source>
        <dbReference type="EMBL" id="QDU79299.1"/>
    </source>
</evidence>
<dbReference type="Gene3D" id="3.60.21.10">
    <property type="match status" value="1"/>
</dbReference>
<dbReference type="AlphaFoldDB" id="A0A518CJ88"/>
<dbReference type="GO" id="GO:0016787">
    <property type="term" value="F:hydrolase activity"/>
    <property type="evidence" value="ECO:0007669"/>
    <property type="project" value="InterPro"/>
</dbReference>
<feature type="signal peptide" evidence="1">
    <location>
        <begin position="1"/>
        <end position="24"/>
    </location>
</feature>
<feature type="domain" description="Calcineurin-like phosphoesterase" evidence="2">
    <location>
        <begin position="49"/>
        <end position="240"/>
    </location>
</feature>
<feature type="chain" id="PRO_5021785191" description="Calcineurin-like phosphoesterase domain-containing protein" evidence="1">
    <location>
        <begin position="25"/>
        <end position="329"/>
    </location>
</feature>
<reference evidence="3 4" key="1">
    <citation type="submission" date="2019-02" db="EMBL/GenBank/DDBJ databases">
        <title>Deep-cultivation of Planctomycetes and their phenomic and genomic characterization uncovers novel biology.</title>
        <authorList>
            <person name="Wiegand S."/>
            <person name="Jogler M."/>
            <person name="Boedeker C."/>
            <person name="Pinto D."/>
            <person name="Vollmers J."/>
            <person name="Rivas-Marin E."/>
            <person name="Kohn T."/>
            <person name="Peeters S.H."/>
            <person name="Heuer A."/>
            <person name="Rast P."/>
            <person name="Oberbeckmann S."/>
            <person name="Bunk B."/>
            <person name="Jeske O."/>
            <person name="Meyerdierks A."/>
            <person name="Storesund J.E."/>
            <person name="Kallscheuer N."/>
            <person name="Luecker S."/>
            <person name="Lage O.M."/>
            <person name="Pohl T."/>
            <person name="Merkel B.J."/>
            <person name="Hornburger P."/>
            <person name="Mueller R.-W."/>
            <person name="Bruemmer F."/>
            <person name="Labrenz M."/>
            <person name="Spormann A.M."/>
            <person name="Op den Camp H."/>
            <person name="Overmann J."/>
            <person name="Amann R."/>
            <person name="Jetten M.S.M."/>
            <person name="Mascher T."/>
            <person name="Medema M.H."/>
            <person name="Devos D.P."/>
            <person name="Kaster A.-K."/>
            <person name="Ovreas L."/>
            <person name="Rohde M."/>
            <person name="Galperin M.Y."/>
            <person name="Jogler C."/>
        </authorList>
    </citation>
    <scope>NUCLEOTIDE SEQUENCE [LARGE SCALE GENOMIC DNA]</scope>
    <source>
        <strain evidence="3 4">Pla110</strain>
    </source>
</reference>
<dbReference type="KEGG" id="plon:Pla110_10070"/>
<keyword evidence="1" id="KW-0732">Signal</keyword>